<evidence type="ECO:0000313" key="1">
    <source>
        <dbReference type="EMBL" id="GBN86982.1"/>
    </source>
</evidence>
<keyword evidence="2" id="KW-1185">Reference proteome</keyword>
<accession>A0A4Y2SFF0</accession>
<gene>
    <name evidence="1" type="ORF">AVEN_243398_1</name>
</gene>
<organism evidence="1 2">
    <name type="scientific">Araneus ventricosus</name>
    <name type="common">Orbweaver spider</name>
    <name type="synonym">Epeira ventricosa</name>
    <dbReference type="NCBI Taxonomy" id="182803"/>
    <lineage>
        <taxon>Eukaryota</taxon>
        <taxon>Metazoa</taxon>
        <taxon>Ecdysozoa</taxon>
        <taxon>Arthropoda</taxon>
        <taxon>Chelicerata</taxon>
        <taxon>Arachnida</taxon>
        <taxon>Araneae</taxon>
        <taxon>Araneomorphae</taxon>
        <taxon>Entelegynae</taxon>
        <taxon>Araneoidea</taxon>
        <taxon>Araneidae</taxon>
        <taxon>Araneus</taxon>
    </lineage>
</organism>
<evidence type="ECO:0000313" key="2">
    <source>
        <dbReference type="Proteomes" id="UP000499080"/>
    </source>
</evidence>
<reference evidence="1 2" key="1">
    <citation type="journal article" date="2019" name="Sci. Rep.">
        <title>Orb-weaving spider Araneus ventricosus genome elucidates the spidroin gene catalogue.</title>
        <authorList>
            <person name="Kono N."/>
            <person name="Nakamura H."/>
            <person name="Ohtoshi R."/>
            <person name="Moran D.A.P."/>
            <person name="Shinohara A."/>
            <person name="Yoshida Y."/>
            <person name="Fujiwara M."/>
            <person name="Mori M."/>
            <person name="Tomita M."/>
            <person name="Arakawa K."/>
        </authorList>
    </citation>
    <scope>NUCLEOTIDE SEQUENCE [LARGE SCALE GENOMIC DNA]</scope>
</reference>
<protein>
    <submittedName>
        <fullName evidence="1">Uncharacterized protein</fullName>
    </submittedName>
</protein>
<comment type="caution">
    <text evidence="1">The sequence shown here is derived from an EMBL/GenBank/DDBJ whole genome shotgun (WGS) entry which is preliminary data.</text>
</comment>
<dbReference type="Proteomes" id="UP000499080">
    <property type="component" value="Unassembled WGS sequence"/>
</dbReference>
<name>A0A4Y2SFF0_ARAVE</name>
<sequence length="123" mass="13759">MVLVSGFTGILFPPSWLGSTFHQIDDNHFVCLTSSSGLGQSILSEFQRIGRLRLPCLGVHRAGWGSASVLKGCSLGVLVFRFDWEVEGFPYHFLGCCIPRFNWGDQGAAFQFRMLWFCTLYGT</sequence>
<dbReference type="AlphaFoldDB" id="A0A4Y2SFF0"/>
<proteinExistence type="predicted"/>
<dbReference type="EMBL" id="BGPR01021564">
    <property type="protein sequence ID" value="GBN86982.1"/>
    <property type="molecule type" value="Genomic_DNA"/>
</dbReference>